<comment type="function">
    <text evidence="8">Subunit b, of the mitochondrial membrane ATP synthase complex (F(1)F(0) ATP synthase or Complex V) that produces ATP from ADP in the presence of a proton gradient across the membrane which is generated by electron transport complexes of the respiratory chain. ATP synthase complex consist of a soluble F(1) head domain - the catalytic core - and a membrane F(1) domain - the membrane proton channel. These two domains are linked by a central stalk rotating inside the F(1) region and a stationary peripheral stalk. During catalysis, ATP synthesis in the catalytic domain of F(1) is coupled via a rotary mechanism of the central stalk subunits to proton translocation. In vivo, can only synthesize ATP although its ATP hydrolase activity can be activated artificially in vitro. Part of the complex F(0) domain. Part of the complex F(0) domain and the peripheric stalk, which acts as a stator to hold the catalytic alpha(3)beta(3) subcomplex and subunit a/ATP6 static relative to the rotary elements.</text>
</comment>
<dbReference type="FunCoup" id="A0A0H2RPX3">
    <property type="interactions" value="84"/>
</dbReference>
<evidence type="ECO:0000256" key="1">
    <source>
        <dbReference type="ARBA" id="ARBA00022448"/>
    </source>
</evidence>
<evidence type="ECO:0000256" key="5">
    <source>
        <dbReference type="ARBA" id="ARBA00023065"/>
    </source>
</evidence>
<evidence type="ECO:0000256" key="3">
    <source>
        <dbReference type="ARBA" id="ARBA00022781"/>
    </source>
</evidence>
<evidence type="ECO:0000256" key="2">
    <source>
        <dbReference type="ARBA" id="ARBA00022547"/>
    </source>
</evidence>
<evidence type="ECO:0000256" key="4">
    <source>
        <dbReference type="ARBA" id="ARBA00022792"/>
    </source>
</evidence>
<keyword evidence="1 8" id="KW-0813">Transport</keyword>
<accession>A0A0H2RPX3</accession>
<dbReference type="InParanoid" id="A0A0H2RPX3"/>
<comment type="subcellular location">
    <subcellularLocation>
        <location evidence="8">Mitochondrion</location>
    </subcellularLocation>
    <subcellularLocation>
        <location evidence="8">Mitochondrion inner membrane</location>
    </subcellularLocation>
</comment>
<keyword evidence="2 8" id="KW-0138">CF(0)</keyword>
<evidence type="ECO:0000256" key="7">
    <source>
        <dbReference type="ARBA" id="ARBA00023136"/>
    </source>
</evidence>
<sequence length="219" mass="23982">MARTLQARTMSSSSDRQPPAEKASNIINSMPSSPNLITKTGTVVLGTGLAAAAISQELYVVNEETVILAGFAILISYIAKTIREPYKNWAEGHIEKIRGILNGARASHTEAVKERISSVEQMKDVVSITEGLFSLSKETAKLESEIFVQRQKVALATELKTVLDSWVRFEQQAKESEQAQLAKAIIDKVMKGLNEEKTQREILASAVAEVEQLVKAKAI</sequence>
<dbReference type="Proteomes" id="UP000053477">
    <property type="component" value="Unassembled WGS sequence"/>
</dbReference>
<keyword evidence="3 8" id="KW-0375">Hydrogen ion transport</keyword>
<evidence type="ECO:0000256" key="9">
    <source>
        <dbReference type="SAM" id="MobiDB-lite"/>
    </source>
</evidence>
<dbReference type="EMBL" id="KQ085998">
    <property type="protein sequence ID" value="KLO11508.1"/>
    <property type="molecule type" value="Genomic_DNA"/>
</dbReference>
<feature type="compositionally biased region" description="Polar residues" evidence="9">
    <location>
        <begin position="1"/>
        <end position="16"/>
    </location>
</feature>
<dbReference type="SUPFAM" id="SSF161060">
    <property type="entry name" value="ATP synthase B chain-like"/>
    <property type="match status" value="1"/>
</dbReference>
<dbReference type="GO" id="GO:0045259">
    <property type="term" value="C:proton-transporting ATP synthase complex"/>
    <property type="evidence" value="ECO:0007669"/>
    <property type="project" value="UniProtKB-KW"/>
</dbReference>
<dbReference type="FunFam" id="1.20.5.2210:FF:000002">
    <property type="entry name" value="ATP synthase subunit 4 mitochondrial"/>
    <property type="match status" value="1"/>
</dbReference>
<gene>
    <name evidence="10" type="ORF">SCHPADRAFT_905935</name>
</gene>
<protein>
    <recommendedName>
        <fullName evidence="8">ATP synthase subunit 4</fullName>
    </recommendedName>
</protein>
<comment type="similarity">
    <text evidence="8">Belongs to the eukaryotic ATPase B chain family.</text>
</comment>
<dbReference type="GO" id="GO:0005743">
    <property type="term" value="C:mitochondrial inner membrane"/>
    <property type="evidence" value="ECO:0007669"/>
    <property type="project" value="UniProtKB-SubCell"/>
</dbReference>
<dbReference type="InterPro" id="IPR013837">
    <property type="entry name" value="ATP_synth_F0_suB"/>
</dbReference>
<keyword evidence="5 8" id="KW-0406">Ion transport</keyword>
<keyword evidence="7 8" id="KW-0472">Membrane</keyword>
<proteinExistence type="inferred from homology"/>
<dbReference type="GO" id="GO:0046933">
    <property type="term" value="F:proton-transporting ATP synthase activity, rotational mechanism"/>
    <property type="evidence" value="ECO:0007669"/>
    <property type="project" value="TreeGrafter"/>
</dbReference>
<dbReference type="STRING" id="27342.A0A0H2RPX3"/>
<dbReference type="PANTHER" id="PTHR12733">
    <property type="entry name" value="MITOCHONDRIAL ATP SYNTHASE B CHAIN"/>
    <property type="match status" value="1"/>
</dbReference>
<keyword evidence="4 8" id="KW-0999">Mitochondrion inner membrane</keyword>
<reference evidence="10 11" key="1">
    <citation type="submission" date="2015-04" db="EMBL/GenBank/DDBJ databases">
        <title>Complete genome sequence of Schizopora paradoxa KUC8140, a cosmopolitan wood degrader in East Asia.</title>
        <authorList>
            <consortium name="DOE Joint Genome Institute"/>
            <person name="Min B."/>
            <person name="Park H."/>
            <person name="Jang Y."/>
            <person name="Kim J.-J."/>
            <person name="Kim K.H."/>
            <person name="Pangilinan J."/>
            <person name="Lipzen A."/>
            <person name="Riley R."/>
            <person name="Grigoriev I.V."/>
            <person name="Spatafora J.W."/>
            <person name="Choi I.-G."/>
        </authorList>
    </citation>
    <scope>NUCLEOTIDE SEQUENCE [LARGE SCALE GENOMIC DNA]</scope>
    <source>
        <strain evidence="10 11">KUC8140</strain>
    </source>
</reference>
<dbReference type="Pfam" id="PF05405">
    <property type="entry name" value="Mt_ATP-synt_B"/>
    <property type="match status" value="1"/>
</dbReference>
<dbReference type="PANTHER" id="PTHR12733:SF3">
    <property type="entry name" value="ATP SYNTHASE F(0) COMPLEX SUBUNIT B1, MITOCHONDRIAL"/>
    <property type="match status" value="1"/>
</dbReference>
<evidence type="ECO:0000256" key="8">
    <source>
        <dbReference type="RuleBase" id="RU368017"/>
    </source>
</evidence>
<evidence type="ECO:0000313" key="10">
    <source>
        <dbReference type="EMBL" id="KLO11508.1"/>
    </source>
</evidence>
<dbReference type="InterPro" id="IPR008688">
    <property type="entry name" value="ATP_synth_Bsub_B/MI25"/>
</dbReference>
<comment type="subunit">
    <text evidence="8">F-type ATPases have 2 components, CF(1) - the catalytic core - and CF(0) - the membrane proton channel. In yeast, the dimeric form of ATP synthase consists of 17 polypeptides: alpha, beta, gamma, delta, epsilon, 4 (B), 5 (OSCP), 6 (A), 8, 9 (C), d, E (Tim11), f, g, h, i/j and k.</text>
</comment>
<organism evidence="10 11">
    <name type="scientific">Schizopora paradoxa</name>
    <dbReference type="NCBI Taxonomy" id="27342"/>
    <lineage>
        <taxon>Eukaryota</taxon>
        <taxon>Fungi</taxon>
        <taxon>Dikarya</taxon>
        <taxon>Basidiomycota</taxon>
        <taxon>Agaricomycotina</taxon>
        <taxon>Agaricomycetes</taxon>
        <taxon>Hymenochaetales</taxon>
        <taxon>Schizoporaceae</taxon>
        <taxon>Schizopora</taxon>
    </lineage>
</organism>
<feature type="region of interest" description="Disordered" evidence="9">
    <location>
        <begin position="1"/>
        <end position="31"/>
    </location>
</feature>
<dbReference type="Gene3D" id="1.20.5.2210">
    <property type="match status" value="1"/>
</dbReference>
<keyword evidence="6 8" id="KW-0496">Mitochondrion</keyword>
<evidence type="ECO:0000313" key="11">
    <source>
        <dbReference type="Proteomes" id="UP000053477"/>
    </source>
</evidence>
<evidence type="ECO:0000256" key="6">
    <source>
        <dbReference type="ARBA" id="ARBA00023128"/>
    </source>
</evidence>
<keyword evidence="11" id="KW-1185">Reference proteome</keyword>
<name>A0A0H2RPX3_9AGAM</name>
<dbReference type="OrthoDB" id="67388at2759"/>
<dbReference type="AlphaFoldDB" id="A0A0H2RPX3"/>